<feature type="transmembrane region" description="Helical" evidence="9">
    <location>
        <begin position="469"/>
        <end position="490"/>
    </location>
</feature>
<keyword evidence="4" id="KW-1003">Cell membrane</keyword>
<feature type="region of interest" description="Disordered" evidence="8">
    <location>
        <begin position="1"/>
        <end position="79"/>
    </location>
</feature>
<proteinExistence type="inferred from homology"/>
<dbReference type="CDD" id="cd12082">
    <property type="entry name" value="MATE_like"/>
    <property type="match status" value="1"/>
</dbReference>
<accession>A0ABR2L2L4</accession>
<feature type="transmembrane region" description="Helical" evidence="9">
    <location>
        <begin position="268"/>
        <end position="292"/>
    </location>
</feature>
<feature type="region of interest" description="Disordered" evidence="8">
    <location>
        <begin position="564"/>
        <end position="610"/>
    </location>
</feature>
<dbReference type="Proteomes" id="UP001470230">
    <property type="component" value="Unassembled WGS sequence"/>
</dbReference>
<dbReference type="PANTHER" id="PTHR43549:SF2">
    <property type="entry name" value="MULTIDRUG RESISTANCE PROTEIN NORM-RELATED"/>
    <property type="match status" value="1"/>
</dbReference>
<evidence type="ECO:0000313" key="11">
    <source>
        <dbReference type="Proteomes" id="UP001470230"/>
    </source>
</evidence>
<dbReference type="Pfam" id="PF01554">
    <property type="entry name" value="MatE"/>
    <property type="match status" value="2"/>
</dbReference>
<feature type="transmembrane region" description="Helical" evidence="9">
    <location>
        <begin position="364"/>
        <end position="388"/>
    </location>
</feature>
<organism evidence="10 11">
    <name type="scientific">Tritrichomonas musculus</name>
    <dbReference type="NCBI Taxonomy" id="1915356"/>
    <lineage>
        <taxon>Eukaryota</taxon>
        <taxon>Metamonada</taxon>
        <taxon>Parabasalia</taxon>
        <taxon>Tritrichomonadida</taxon>
        <taxon>Tritrichomonadidae</taxon>
        <taxon>Tritrichomonas</taxon>
    </lineage>
</organism>
<keyword evidence="11" id="KW-1185">Reference proteome</keyword>
<feature type="transmembrane region" description="Helical" evidence="9">
    <location>
        <begin position="240"/>
        <end position="262"/>
    </location>
</feature>
<dbReference type="InterPro" id="IPR002528">
    <property type="entry name" value="MATE_fam"/>
</dbReference>
<feature type="transmembrane region" description="Helical" evidence="9">
    <location>
        <begin position="441"/>
        <end position="462"/>
    </location>
</feature>
<feature type="compositionally biased region" description="Basic and acidic residues" evidence="8">
    <location>
        <begin position="1"/>
        <end position="27"/>
    </location>
</feature>
<evidence type="ECO:0000256" key="1">
    <source>
        <dbReference type="ARBA" id="ARBA00004651"/>
    </source>
</evidence>
<evidence type="ECO:0000256" key="3">
    <source>
        <dbReference type="ARBA" id="ARBA00022448"/>
    </source>
</evidence>
<feature type="compositionally biased region" description="Basic and acidic residues" evidence="8">
    <location>
        <begin position="42"/>
        <end position="66"/>
    </location>
</feature>
<evidence type="ECO:0000256" key="9">
    <source>
        <dbReference type="SAM" id="Phobius"/>
    </source>
</evidence>
<evidence type="ECO:0000256" key="6">
    <source>
        <dbReference type="ARBA" id="ARBA00022989"/>
    </source>
</evidence>
<comment type="caution">
    <text evidence="10">The sequence shown here is derived from an EMBL/GenBank/DDBJ whole genome shotgun (WGS) entry which is preliminary data.</text>
</comment>
<reference evidence="10 11" key="1">
    <citation type="submission" date="2024-04" db="EMBL/GenBank/DDBJ databases">
        <title>Tritrichomonas musculus Genome.</title>
        <authorList>
            <person name="Alves-Ferreira E."/>
            <person name="Grigg M."/>
            <person name="Lorenzi H."/>
            <person name="Galac M."/>
        </authorList>
    </citation>
    <scope>NUCLEOTIDE SEQUENCE [LARGE SCALE GENOMIC DNA]</scope>
    <source>
        <strain evidence="10 11">EAF2021</strain>
    </source>
</reference>
<evidence type="ECO:0000256" key="4">
    <source>
        <dbReference type="ARBA" id="ARBA00022475"/>
    </source>
</evidence>
<evidence type="ECO:0000313" key="10">
    <source>
        <dbReference type="EMBL" id="KAK8896480.1"/>
    </source>
</evidence>
<evidence type="ECO:0008006" key="12">
    <source>
        <dbReference type="Google" id="ProtNLM"/>
    </source>
</evidence>
<evidence type="ECO:0000256" key="8">
    <source>
        <dbReference type="SAM" id="MobiDB-lite"/>
    </source>
</evidence>
<gene>
    <name evidence="10" type="ORF">M9Y10_014380</name>
</gene>
<keyword evidence="6 9" id="KW-1133">Transmembrane helix</keyword>
<dbReference type="InterPro" id="IPR052031">
    <property type="entry name" value="Membrane_Transporter-Flippase"/>
</dbReference>
<evidence type="ECO:0000256" key="7">
    <source>
        <dbReference type="ARBA" id="ARBA00023136"/>
    </source>
</evidence>
<feature type="transmembrane region" description="Helical" evidence="9">
    <location>
        <begin position="169"/>
        <end position="192"/>
    </location>
</feature>
<protein>
    <recommendedName>
        <fullName evidence="12">MatE family protein</fullName>
    </recommendedName>
</protein>
<dbReference type="PANTHER" id="PTHR43549">
    <property type="entry name" value="MULTIDRUG RESISTANCE PROTEIN YPNP-RELATED"/>
    <property type="match status" value="1"/>
</dbReference>
<feature type="transmembrane region" description="Helical" evidence="9">
    <location>
        <begin position="400"/>
        <end position="421"/>
    </location>
</feature>
<keyword evidence="5 9" id="KW-0812">Transmembrane</keyword>
<feature type="transmembrane region" description="Helical" evidence="9">
    <location>
        <begin position="89"/>
        <end position="116"/>
    </location>
</feature>
<comment type="subcellular location">
    <subcellularLocation>
        <location evidence="1">Cell membrane</location>
        <topology evidence="1">Multi-pass membrane protein</topology>
    </subcellularLocation>
</comment>
<keyword evidence="3" id="KW-0813">Transport</keyword>
<sequence length="610" mass="68506">MDNTHEPFVDNIENKKKENYDPNGKETEDVEANNEAIKQKAPKKDDEKCIEKVDSSLNINEEKSENTESQIVDEDPKGEDLRLGGKMPLITLLTLSIGPILSQIISSLFGVFNSIWVTKSIGKQGLEVFGAVFIVDYFQIGFAQYLMISVNIRISYLYGKKLSEKCGQLYVDFLRLAFIFGALTAALILPITKPITKWLGAPTKLSEMCLQYMLPEACLSCCNYLYMIGCGVLQAEGHSFYFALAQLTTFVLNVGVLDPLFFLVIKTPIWGCTLATAVSQLTVGSFLAFIILKGKFTLKPSKKMFYSKFSPETGQALIVGIPELVMELSLSIPLVLMQKFIEKSSYKIGIYAEATESWALTQRLYTFVEALELGFVFGYLPAASYAYGAKRKHRVLKLTIHLLWLATSISSVTAYLIVIFIRPVSSIWSNEEKFLKVASKFVPIIFYAMPLVGLSYMAPALLEALQKALSATILSIVSLLVTPITISTILHCTKKDDPYRIMLTYPISDSITSLFYIAFTFRPLMDLWKAPMDKWEMKMDAKKKADKESKEKEKKTDFLNKLKMKKDSIMNSIKDKMKKNNAKKSNNDDNDESNGNIEPSPLIPKGAEQI</sequence>
<keyword evidence="7 9" id="KW-0472">Membrane</keyword>
<evidence type="ECO:0000256" key="5">
    <source>
        <dbReference type="ARBA" id="ARBA00022692"/>
    </source>
</evidence>
<comment type="similarity">
    <text evidence="2">Belongs to the multi antimicrobial extrusion (MATE) (TC 2.A.66.1) family.</text>
</comment>
<name>A0ABR2L2L4_9EUKA</name>
<evidence type="ECO:0000256" key="2">
    <source>
        <dbReference type="ARBA" id="ARBA00010199"/>
    </source>
</evidence>
<dbReference type="EMBL" id="JAPFFF010000002">
    <property type="protein sequence ID" value="KAK8896480.1"/>
    <property type="molecule type" value="Genomic_DNA"/>
</dbReference>
<feature type="transmembrane region" description="Helical" evidence="9">
    <location>
        <begin position="128"/>
        <end position="148"/>
    </location>
</feature>